<feature type="region of interest" description="Disordered" evidence="1">
    <location>
        <begin position="344"/>
        <end position="410"/>
    </location>
</feature>
<keyword evidence="3" id="KW-1185">Reference proteome</keyword>
<evidence type="ECO:0000313" key="3">
    <source>
        <dbReference type="Proteomes" id="UP000075883"/>
    </source>
</evidence>
<accession>A0A182MJG7</accession>
<proteinExistence type="predicted"/>
<dbReference type="EMBL" id="AXCM01010402">
    <property type="status" value="NOT_ANNOTATED_CDS"/>
    <property type="molecule type" value="Genomic_DNA"/>
</dbReference>
<feature type="compositionally biased region" description="Polar residues" evidence="1">
    <location>
        <begin position="392"/>
        <end position="410"/>
    </location>
</feature>
<evidence type="ECO:0000313" key="2">
    <source>
        <dbReference type="EnsemblMetazoa" id="ACUA019776-PA"/>
    </source>
</evidence>
<dbReference type="VEuPathDB" id="VectorBase:ACUA019776"/>
<feature type="region of interest" description="Disordered" evidence="1">
    <location>
        <begin position="60"/>
        <end position="169"/>
    </location>
</feature>
<reference evidence="3" key="1">
    <citation type="submission" date="2013-09" db="EMBL/GenBank/DDBJ databases">
        <title>The Genome Sequence of Anopheles culicifacies species A.</title>
        <authorList>
            <consortium name="The Broad Institute Genomics Platform"/>
            <person name="Neafsey D.E."/>
            <person name="Besansky N."/>
            <person name="Howell P."/>
            <person name="Walton C."/>
            <person name="Young S.K."/>
            <person name="Zeng Q."/>
            <person name="Gargeya S."/>
            <person name="Fitzgerald M."/>
            <person name="Haas B."/>
            <person name="Abouelleil A."/>
            <person name="Allen A.W."/>
            <person name="Alvarado L."/>
            <person name="Arachchi H.M."/>
            <person name="Berlin A.M."/>
            <person name="Chapman S.B."/>
            <person name="Gainer-Dewar J."/>
            <person name="Goldberg J."/>
            <person name="Griggs A."/>
            <person name="Gujja S."/>
            <person name="Hansen M."/>
            <person name="Howarth C."/>
            <person name="Imamovic A."/>
            <person name="Ireland A."/>
            <person name="Larimer J."/>
            <person name="McCowan C."/>
            <person name="Murphy C."/>
            <person name="Pearson M."/>
            <person name="Poon T.W."/>
            <person name="Priest M."/>
            <person name="Roberts A."/>
            <person name="Saif S."/>
            <person name="Shea T."/>
            <person name="Sisk P."/>
            <person name="Sykes S."/>
            <person name="Wortman J."/>
            <person name="Nusbaum C."/>
            <person name="Birren B."/>
        </authorList>
    </citation>
    <scope>NUCLEOTIDE SEQUENCE [LARGE SCALE GENOMIC DNA]</scope>
    <source>
        <strain evidence="3">A-37</strain>
    </source>
</reference>
<feature type="compositionally biased region" description="Low complexity" evidence="1">
    <location>
        <begin position="183"/>
        <end position="203"/>
    </location>
</feature>
<feature type="compositionally biased region" description="Low complexity" evidence="1">
    <location>
        <begin position="142"/>
        <end position="155"/>
    </location>
</feature>
<reference evidence="2" key="2">
    <citation type="submission" date="2020-05" db="UniProtKB">
        <authorList>
            <consortium name="EnsemblMetazoa"/>
        </authorList>
    </citation>
    <scope>IDENTIFICATION</scope>
    <source>
        <strain evidence="2">A-37</strain>
    </source>
</reference>
<evidence type="ECO:0000256" key="1">
    <source>
        <dbReference type="SAM" id="MobiDB-lite"/>
    </source>
</evidence>
<dbReference type="Proteomes" id="UP000075883">
    <property type="component" value="Unassembled WGS sequence"/>
</dbReference>
<dbReference type="EnsemblMetazoa" id="ACUA019776-RA">
    <property type="protein sequence ID" value="ACUA019776-PA"/>
    <property type="gene ID" value="ACUA019776"/>
</dbReference>
<organism evidence="2 3">
    <name type="scientific">Anopheles culicifacies</name>
    <dbReference type="NCBI Taxonomy" id="139723"/>
    <lineage>
        <taxon>Eukaryota</taxon>
        <taxon>Metazoa</taxon>
        <taxon>Ecdysozoa</taxon>
        <taxon>Arthropoda</taxon>
        <taxon>Hexapoda</taxon>
        <taxon>Insecta</taxon>
        <taxon>Pterygota</taxon>
        <taxon>Neoptera</taxon>
        <taxon>Endopterygota</taxon>
        <taxon>Diptera</taxon>
        <taxon>Nematocera</taxon>
        <taxon>Culicoidea</taxon>
        <taxon>Culicidae</taxon>
        <taxon>Anophelinae</taxon>
        <taxon>Anopheles</taxon>
        <taxon>culicifacies species complex</taxon>
    </lineage>
</organism>
<dbReference type="AlphaFoldDB" id="A0A182MJG7"/>
<protein>
    <submittedName>
        <fullName evidence="2">Uncharacterized protein</fullName>
    </submittedName>
</protein>
<feature type="region of interest" description="Disordered" evidence="1">
    <location>
        <begin position="182"/>
        <end position="276"/>
    </location>
</feature>
<sequence>MPNQLERLTKELEGIWDVRKQPWKFILSELSDRSAGELTAKDRTIRQQQNLIEKYEAEREKQLHSLSQNGGGSSLDGGDMPGTVTAGDSTSASDRNQSAETISTATQTERLRPVSFGGQEGLGSRSEKPKNGLRTPTAVGLPSNTTSTTPPHHNTINGPTTPKSKTQISSVYTQLSSVRHSIAGTSAPTTPTAATTTPNGPTALRRTSLGSSHNNLSAFGLHATNDRSPGAGAASPSNKPVRTTHIGTLPSPTARSLANGERTALPNGTKPTKTIPNRTASAATAINGAGVTKLNGLNGTTTKRTGIIRPPSSFGSSNSLAAVEQQLKSKSAAPLVVAGGKLLTPAATGEPDSGTNGHREMESCNTPASDPKDTAPVGTLAGNLKLPGGCSDGTSLGSATSNTANGIVGH</sequence>
<feature type="compositionally biased region" description="Polar residues" evidence="1">
    <location>
        <begin position="86"/>
        <end position="108"/>
    </location>
</feature>
<feature type="compositionally biased region" description="Polar residues" evidence="1">
    <location>
        <begin position="208"/>
        <end position="217"/>
    </location>
</feature>
<name>A0A182MJG7_9DIPT</name>
<feature type="compositionally biased region" description="Polar residues" evidence="1">
    <location>
        <begin position="156"/>
        <end position="169"/>
    </location>
</feature>